<reference evidence="2 3" key="1">
    <citation type="submission" date="2018-12" db="EMBL/GenBank/DDBJ databases">
        <title>Amycolatopsis eburnea sp. nov. actinomycete associate with arbuscular mycorrhiza fungal spore.</title>
        <authorList>
            <person name="Lumyong S."/>
            <person name="Chaiya L."/>
        </authorList>
    </citation>
    <scope>NUCLEOTIDE SEQUENCE [LARGE SCALE GENOMIC DNA]</scope>
    <source>
        <strain evidence="2 3">GLM-1</strain>
    </source>
</reference>
<evidence type="ECO:0000256" key="1">
    <source>
        <dbReference type="SAM" id="MobiDB-lite"/>
    </source>
</evidence>
<gene>
    <name evidence="2" type="ORF">EIY87_23295</name>
</gene>
<dbReference type="OrthoDB" id="4560958at2"/>
<dbReference type="RefSeq" id="WP_125311664.1">
    <property type="nucleotide sequence ID" value="NZ_RSEC01000048.1"/>
</dbReference>
<accession>A0A3R9DIN2</accession>
<feature type="region of interest" description="Disordered" evidence="1">
    <location>
        <begin position="1"/>
        <end position="20"/>
    </location>
</feature>
<name>A0A3R9DIN2_9PSEU</name>
<comment type="caution">
    <text evidence="2">The sequence shown here is derived from an EMBL/GenBank/DDBJ whole genome shotgun (WGS) entry which is preliminary data.</text>
</comment>
<sequence length="68" mass="7521">MTWARHSGSSSAHDEDSRMGVLRAEEAERLAAEHCRALVTVAGHSTNARECTELLDMLGLDAGLWRER</sequence>
<proteinExistence type="predicted"/>
<dbReference type="EMBL" id="RSEC01000048">
    <property type="protein sequence ID" value="RSD16560.1"/>
    <property type="molecule type" value="Genomic_DNA"/>
</dbReference>
<dbReference type="AlphaFoldDB" id="A0A3R9DIN2"/>
<protein>
    <submittedName>
        <fullName evidence="2">Uncharacterized protein</fullName>
    </submittedName>
</protein>
<organism evidence="2 3">
    <name type="scientific">Amycolatopsis eburnea</name>
    <dbReference type="NCBI Taxonomy" id="2267691"/>
    <lineage>
        <taxon>Bacteria</taxon>
        <taxon>Bacillati</taxon>
        <taxon>Actinomycetota</taxon>
        <taxon>Actinomycetes</taxon>
        <taxon>Pseudonocardiales</taxon>
        <taxon>Pseudonocardiaceae</taxon>
        <taxon>Amycolatopsis</taxon>
    </lineage>
</organism>
<keyword evidence="3" id="KW-1185">Reference proteome</keyword>
<dbReference type="Proteomes" id="UP000267081">
    <property type="component" value="Unassembled WGS sequence"/>
</dbReference>
<evidence type="ECO:0000313" key="2">
    <source>
        <dbReference type="EMBL" id="RSD16560.1"/>
    </source>
</evidence>
<evidence type="ECO:0000313" key="3">
    <source>
        <dbReference type="Proteomes" id="UP000267081"/>
    </source>
</evidence>